<name>A0A0B5J7B9_9VIRU</name>
<protein>
    <submittedName>
        <fullName evidence="3">Uncharacterized protein</fullName>
    </submittedName>
</protein>
<keyword evidence="2" id="KW-0472">Membrane</keyword>
<keyword evidence="2" id="KW-1133">Transmembrane helix</keyword>
<dbReference type="Proteomes" id="UP000202511">
    <property type="component" value="Segment"/>
</dbReference>
<dbReference type="KEGG" id="vg:23462652"/>
<accession>A0A0B5J7B9</accession>
<sequence>MVTWSRGGEDIGIDNGLLSRLWVLKAPNGMVIANHDQSAPLVDYGFSCFHVGFSLSFFSIAMVIAFCRWRNLEAALSRPPLCVAHAEKGRLGAVPFAPAARHVLRFFLGRHSDNGIGSGAQKREEPACRRQKKQSPTDSHWRSPRIGRSPPMRPSPQGGESGGTGSGSPICFAPATMTTRSQREACIYGDIRGPTAVPTAEPPSSHFVWRFVADPSPGAHCKEDPVDTRKQKKPSRPTRSRRRVKTPCEATHPTTCQPVGFAYIPEDDGLPCLELLLSDAFDPLAVPLYQTDPNPAAPSGGTVPVHQEEQGRRRRRHTVDDQPTDPASSSTRKKRDRTSRGRKRPRADAAADPPAMKSDNTPPADVARPAVWALPRRATVHVPLLRPAPPAALVTPTYAHETAAWALTIVCRTIGVDVAEGAPLGDVVNALCSMPPALATGRRPHDPMASEPVGWVALMGNHDWSPSAAAIPALWAGHTHALAAVGLAVVAPVPEPGHWSTSEEHALRVLAAEAHMPWFATRVRAVVDDTLGGGRFARHSLFDAVPTDVFLVASVDAAYATRPYDIYVVPRVDLLLA</sequence>
<keyword evidence="2" id="KW-0812">Transmembrane</keyword>
<dbReference type="EMBL" id="KP136319">
    <property type="protein sequence ID" value="AJF97735.1"/>
    <property type="molecule type" value="Genomic_DNA"/>
</dbReference>
<feature type="transmembrane region" description="Helical" evidence="2">
    <location>
        <begin position="44"/>
        <end position="67"/>
    </location>
</feature>
<evidence type="ECO:0000313" key="3">
    <source>
        <dbReference type="EMBL" id="AJF97735.1"/>
    </source>
</evidence>
<evidence type="ECO:0000256" key="2">
    <source>
        <dbReference type="SAM" id="Phobius"/>
    </source>
</evidence>
<evidence type="ECO:0000313" key="4">
    <source>
        <dbReference type="Proteomes" id="UP000202511"/>
    </source>
</evidence>
<feature type="region of interest" description="Disordered" evidence="1">
    <location>
        <begin position="115"/>
        <end position="173"/>
    </location>
</feature>
<dbReference type="RefSeq" id="YP_009119970.1">
    <property type="nucleotide sequence ID" value="NC_026440.1"/>
</dbReference>
<dbReference type="GeneID" id="23462652"/>
<feature type="compositionally biased region" description="Basic residues" evidence="1">
    <location>
        <begin position="230"/>
        <end position="245"/>
    </location>
</feature>
<feature type="region of interest" description="Disordered" evidence="1">
    <location>
        <begin position="289"/>
        <end position="366"/>
    </location>
</feature>
<feature type="compositionally biased region" description="Basic residues" evidence="1">
    <location>
        <begin position="331"/>
        <end position="345"/>
    </location>
</feature>
<feature type="compositionally biased region" description="Basic and acidic residues" evidence="1">
    <location>
        <begin position="220"/>
        <end position="229"/>
    </location>
</feature>
<evidence type="ECO:0000256" key="1">
    <source>
        <dbReference type="SAM" id="MobiDB-lite"/>
    </source>
</evidence>
<organism evidence="3 4">
    <name type="scientific">Pandoravirus inopinatum</name>
    <dbReference type="NCBI Taxonomy" id="1605721"/>
    <lineage>
        <taxon>Viruses</taxon>
        <taxon>Pandoravirus</taxon>
    </lineage>
</organism>
<feature type="region of interest" description="Disordered" evidence="1">
    <location>
        <begin position="216"/>
        <end position="254"/>
    </location>
</feature>
<proteinExistence type="predicted"/>
<reference evidence="3 4" key="1">
    <citation type="journal article" date="2015" name="Parasitol. Res.">
        <title>Viruses in close associations with free-living amoebae.</title>
        <authorList>
            <person name="Scheid P."/>
        </authorList>
    </citation>
    <scope>NUCLEOTIDE SEQUENCE [LARGE SCALE GENOMIC DNA]</scope>
    <source>
        <strain evidence="3">KlaHel</strain>
    </source>
</reference>